<dbReference type="AlphaFoldDB" id="A0AAV1P2C0"/>
<evidence type="ECO:0000313" key="3">
    <source>
        <dbReference type="Proteomes" id="UP001314229"/>
    </source>
</evidence>
<dbReference type="EMBL" id="CAWUFR010000089">
    <property type="protein sequence ID" value="CAK6965977.1"/>
    <property type="molecule type" value="Genomic_DNA"/>
</dbReference>
<feature type="compositionally biased region" description="Basic residues" evidence="1">
    <location>
        <begin position="29"/>
        <end position="39"/>
    </location>
</feature>
<reference evidence="2 3" key="1">
    <citation type="submission" date="2024-01" db="EMBL/GenBank/DDBJ databases">
        <authorList>
            <person name="Alioto T."/>
            <person name="Alioto T."/>
            <person name="Gomez Garrido J."/>
        </authorList>
    </citation>
    <scope>NUCLEOTIDE SEQUENCE [LARGE SCALE GENOMIC DNA]</scope>
</reference>
<comment type="caution">
    <text evidence="2">The sequence shown here is derived from an EMBL/GenBank/DDBJ whole genome shotgun (WGS) entry which is preliminary data.</text>
</comment>
<evidence type="ECO:0000313" key="2">
    <source>
        <dbReference type="EMBL" id="CAK6965977.1"/>
    </source>
</evidence>
<feature type="region of interest" description="Disordered" evidence="1">
    <location>
        <begin position="15"/>
        <end position="58"/>
    </location>
</feature>
<evidence type="ECO:0000256" key="1">
    <source>
        <dbReference type="SAM" id="MobiDB-lite"/>
    </source>
</evidence>
<proteinExistence type="predicted"/>
<organism evidence="2 3">
    <name type="scientific">Scomber scombrus</name>
    <name type="common">Atlantic mackerel</name>
    <name type="synonym">Scomber vernalis</name>
    <dbReference type="NCBI Taxonomy" id="13677"/>
    <lineage>
        <taxon>Eukaryota</taxon>
        <taxon>Metazoa</taxon>
        <taxon>Chordata</taxon>
        <taxon>Craniata</taxon>
        <taxon>Vertebrata</taxon>
        <taxon>Euteleostomi</taxon>
        <taxon>Actinopterygii</taxon>
        <taxon>Neopterygii</taxon>
        <taxon>Teleostei</taxon>
        <taxon>Neoteleostei</taxon>
        <taxon>Acanthomorphata</taxon>
        <taxon>Pelagiaria</taxon>
        <taxon>Scombriformes</taxon>
        <taxon>Scombridae</taxon>
        <taxon>Scomber</taxon>
    </lineage>
</organism>
<accession>A0AAV1P2C0</accession>
<gene>
    <name evidence="2" type="ORF">FSCOSCO3_A019080</name>
</gene>
<protein>
    <submittedName>
        <fullName evidence="2">Uncharacterized protein</fullName>
    </submittedName>
</protein>
<dbReference type="Proteomes" id="UP001314229">
    <property type="component" value="Unassembled WGS sequence"/>
</dbReference>
<sequence>MCCRCSEGKCVNFTGEQTPRRRSREQTHSRRPHPGRSHRVVAFDPPACAHTEPPQSTI</sequence>
<keyword evidence="3" id="KW-1185">Reference proteome</keyword>
<name>A0AAV1P2C0_SCOSC</name>